<dbReference type="Proteomes" id="UP000184267">
    <property type="component" value="Unassembled WGS sequence"/>
</dbReference>
<keyword evidence="3" id="KW-1185">Reference proteome</keyword>
<feature type="compositionally biased region" description="Low complexity" evidence="1">
    <location>
        <begin position="133"/>
        <end position="149"/>
    </location>
</feature>
<feature type="compositionally biased region" description="Polar residues" evidence="1">
    <location>
        <begin position="1"/>
        <end position="13"/>
    </location>
</feature>
<evidence type="ECO:0000256" key="1">
    <source>
        <dbReference type="SAM" id="MobiDB-lite"/>
    </source>
</evidence>
<evidence type="ECO:0000313" key="2">
    <source>
        <dbReference type="EMBL" id="OJT08698.1"/>
    </source>
</evidence>
<comment type="caution">
    <text evidence="2">The sequence shown here is derived from an EMBL/GenBank/DDBJ whole genome shotgun (WGS) entry which is preliminary data.</text>
</comment>
<feature type="compositionally biased region" description="Basic and acidic residues" evidence="1">
    <location>
        <begin position="192"/>
        <end position="215"/>
    </location>
</feature>
<gene>
    <name evidence="2" type="ORF">TRAPUB_424</name>
</gene>
<protein>
    <submittedName>
        <fullName evidence="2">Uncharacterized protein</fullName>
    </submittedName>
</protein>
<proteinExistence type="predicted"/>
<dbReference type="AlphaFoldDB" id="A0A1M2VMA5"/>
<evidence type="ECO:0000313" key="3">
    <source>
        <dbReference type="Proteomes" id="UP000184267"/>
    </source>
</evidence>
<accession>A0A1M2VMA5</accession>
<organism evidence="2 3">
    <name type="scientific">Trametes pubescens</name>
    <name type="common">White-rot fungus</name>
    <dbReference type="NCBI Taxonomy" id="154538"/>
    <lineage>
        <taxon>Eukaryota</taxon>
        <taxon>Fungi</taxon>
        <taxon>Dikarya</taxon>
        <taxon>Basidiomycota</taxon>
        <taxon>Agaricomycotina</taxon>
        <taxon>Agaricomycetes</taxon>
        <taxon>Polyporales</taxon>
        <taxon>Polyporaceae</taxon>
        <taxon>Trametes</taxon>
    </lineage>
</organism>
<name>A0A1M2VMA5_TRAPU</name>
<dbReference type="EMBL" id="MNAD01001019">
    <property type="protein sequence ID" value="OJT08698.1"/>
    <property type="molecule type" value="Genomic_DNA"/>
</dbReference>
<sequence length="229" mass="24457">MPSSSNKLSSDPTSAAGVHGDIPNSGVLSTSPPRFEPTLYTHNEASGHTLASPHSTQSPAEPLVPNRLEHLPSLSPVSSTSFSTRESIASTVMPTSEEDAYITDGTTSTIPPSYKTHRSHPDLPGYSWTDDQPPLSLPITSTSPAEYVAAPPPAYVQSGRHRRRRHPRVGGSANGLSSNGESFKATEPVLDLQERPYEATRSREAEQQRNPRKSTDGGVRLAGGPLNEA</sequence>
<reference evidence="2 3" key="1">
    <citation type="submission" date="2016-10" db="EMBL/GenBank/DDBJ databases">
        <title>Genome sequence of the basidiomycete white-rot fungus Trametes pubescens.</title>
        <authorList>
            <person name="Makela M.R."/>
            <person name="Granchi Z."/>
            <person name="Peng M."/>
            <person name="De Vries R.P."/>
            <person name="Grigoriev I."/>
            <person name="Riley R."/>
            <person name="Hilden K."/>
        </authorList>
    </citation>
    <scope>NUCLEOTIDE SEQUENCE [LARGE SCALE GENOMIC DNA]</scope>
    <source>
        <strain evidence="2 3">FBCC735</strain>
    </source>
</reference>
<feature type="compositionally biased region" description="Basic residues" evidence="1">
    <location>
        <begin position="159"/>
        <end position="168"/>
    </location>
</feature>
<feature type="compositionally biased region" description="Low complexity" evidence="1">
    <location>
        <begin position="73"/>
        <end position="90"/>
    </location>
</feature>
<feature type="region of interest" description="Disordered" evidence="1">
    <location>
        <begin position="1"/>
        <end position="229"/>
    </location>
</feature>